<evidence type="ECO:0000313" key="9">
    <source>
        <dbReference type="EMBL" id="QFZ72307.1"/>
    </source>
</evidence>
<evidence type="ECO:0000256" key="7">
    <source>
        <dbReference type="SAM" id="Phobius"/>
    </source>
</evidence>
<evidence type="ECO:0000256" key="1">
    <source>
        <dbReference type="ARBA" id="ARBA00004651"/>
    </source>
</evidence>
<feature type="transmembrane region" description="Helical" evidence="7">
    <location>
        <begin position="879"/>
        <end position="904"/>
    </location>
</feature>
<dbReference type="KEGG" id="sfy:GFH48_02675"/>
<keyword evidence="2" id="KW-1003">Cell membrane</keyword>
<comment type="subcellular location">
    <subcellularLocation>
        <location evidence="1">Cell membrane</location>
        <topology evidence="1">Multi-pass membrane protein</topology>
    </subcellularLocation>
</comment>
<dbReference type="GO" id="GO:0005886">
    <property type="term" value="C:plasma membrane"/>
    <property type="evidence" value="ECO:0007669"/>
    <property type="project" value="UniProtKB-SubCell"/>
</dbReference>
<dbReference type="RefSeq" id="WP_153286677.1">
    <property type="nucleotide sequence ID" value="NZ_CP045643.1"/>
</dbReference>
<evidence type="ECO:0000256" key="3">
    <source>
        <dbReference type="ARBA" id="ARBA00022692"/>
    </source>
</evidence>
<feature type="transmembrane region" description="Helical" evidence="7">
    <location>
        <begin position="546"/>
        <end position="570"/>
    </location>
</feature>
<feature type="domain" description="ABC3 transporter permease C-terminal" evidence="8">
    <location>
        <begin position="789"/>
        <end position="902"/>
    </location>
</feature>
<dbReference type="EMBL" id="CP045643">
    <property type="protein sequence ID" value="QFZ72307.1"/>
    <property type="molecule type" value="Genomic_DNA"/>
</dbReference>
<sequence>MVNPFRRVDRAPAPWVRTRLRSAPGASLFLALLVVLTACLAAAFPRALERYEDAGLRHAVEQVSPSRSVVSLSAPAPLPSLSQDLRERALRPASVKSQYDSILGTVRRPFVPDRNQSSYGVTTTVNQLVPDPWLPRPDALPAQVALVAPAGLAGHARLSEGRLPRASGTVTTTTPEVEAAVTTDTAGILHIKVGSVLHVPGAGRGPLAVRVTGIVAPRERDGAYWATDPLLRTPVLKRITPADPYSARYWLGAVLLPPEAAPALLGTEGRPNRYWRLAPSPDALHHRDLGALQSALASLVSGPGLHQVSTVTGSLTEADTGLDDVLASYSHLFSGVSALISVAAFGSGTVAAVVLAMAAGLSADRRRTELALLRARGASLPGLTARLLAETAVIAVPAGTVGLAVAVWALPGARALPAALAALAVTVVACVALPLRAAGAHRLVRSSVLRQDVTSVRPSRRRTVAELTLVTVAAGALVTLRRQGTSGGSGNQLISAAPVLVGVIAALLLVRVYPLPLRGMAGPAGRLRGVVSHLSLARAGRGSASAVLPLLALLTALTTASFGGSVLAGIGEARDHSALLAVRADARLESAMDPLPAGLTDRVRRVSGVRDVTAVSVDYRARPNDGRQTVPVVGVDPGDYAGLTRRTGLGAFPEGVLRTGRGNLGSGAVLPAVASPGVAHTYGSAPFPVGMVDGSIVRVRIIAVRDITPAVLGADFLVVDRAGLSATAVKPTTLLVTGPEADGRVLREAAGNAVSVRLRAEERARYVDSPLQTGVTHLYTAAVAAGAGYAVLALLLSLLRAAPERIALLARLRTMGLTRPQGRRLLVLESLPQAVLAAVGGVLTGWAAIHLLSPGMDLTAVALPPSLAPLEQTPLHTDAWSLAVPALTVVAVTVGIAGVQAWWAGRRGAVRELRAGDTG</sequence>
<evidence type="ECO:0000259" key="8">
    <source>
        <dbReference type="Pfam" id="PF02687"/>
    </source>
</evidence>
<dbReference type="AlphaFoldDB" id="A0A5Q0L6W7"/>
<proteinExistence type="inferred from homology"/>
<feature type="transmembrane region" description="Helical" evidence="7">
    <location>
        <begin position="778"/>
        <end position="799"/>
    </location>
</feature>
<evidence type="ECO:0000256" key="5">
    <source>
        <dbReference type="ARBA" id="ARBA00023136"/>
    </source>
</evidence>
<organism evidence="9 10">
    <name type="scientific">Streptomyces fagopyri</name>
    <dbReference type="NCBI Taxonomy" id="2662397"/>
    <lineage>
        <taxon>Bacteria</taxon>
        <taxon>Bacillati</taxon>
        <taxon>Actinomycetota</taxon>
        <taxon>Actinomycetes</taxon>
        <taxon>Kitasatosporales</taxon>
        <taxon>Streptomycetaceae</taxon>
        <taxon>Streptomyces</taxon>
    </lineage>
</organism>
<feature type="transmembrane region" description="Helical" evidence="7">
    <location>
        <begin position="825"/>
        <end position="849"/>
    </location>
</feature>
<dbReference type="Proteomes" id="UP000326179">
    <property type="component" value="Chromosome"/>
</dbReference>
<dbReference type="PANTHER" id="PTHR30572:SF4">
    <property type="entry name" value="ABC TRANSPORTER PERMEASE YTRF"/>
    <property type="match status" value="1"/>
</dbReference>
<keyword evidence="3 7" id="KW-0812">Transmembrane</keyword>
<feature type="transmembrane region" description="Helical" evidence="7">
    <location>
        <begin position="383"/>
        <end position="409"/>
    </location>
</feature>
<dbReference type="InterPro" id="IPR003838">
    <property type="entry name" value="ABC3_permease_C"/>
</dbReference>
<keyword evidence="5 7" id="KW-0472">Membrane</keyword>
<keyword evidence="4 7" id="KW-1133">Transmembrane helix</keyword>
<name>A0A5Q0L6W7_9ACTN</name>
<dbReference type="Pfam" id="PF02687">
    <property type="entry name" value="FtsX"/>
    <property type="match status" value="1"/>
</dbReference>
<evidence type="ECO:0000313" key="10">
    <source>
        <dbReference type="Proteomes" id="UP000326179"/>
    </source>
</evidence>
<evidence type="ECO:0000256" key="6">
    <source>
        <dbReference type="ARBA" id="ARBA00038076"/>
    </source>
</evidence>
<accession>A0A5Q0L6W7</accession>
<feature type="transmembrane region" description="Helical" evidence="7">
    <location>
        <begin position="493"/>
        <end position="513"/>
    </location>
</feature>
<evidence type="ECO:0000256" key="2">
    <source>
        <dbReference type="ARBA" id="ARBA00022475"/>
    </source>
</evidence>
<feature type="transmembrane region" description="Helical" evidence="7">
    <location>
        <begin position="464"/>
        <end position="481"/>
    </location>
</feature>
<evidence type="ECO:0000256" key="4">
    <source>
        <dbReference type="ARBA" id="ARBA00022989"/>
    </source>
</evidence>
<feature type="transmembrane region" description="Helical" evidence="7">
    <location>
        <begin position="415"/>
        <end position="435"/>
    </location>
</feature>
<gene>
    <name evidence="9" type="ORF">GFH48_02675</name>
</gene>
<comment type="similarity">
    <text evidence="6">Belongs to the ABC-4 integral membrane protein family.</text>
</comment>
<dbReference type="PANTHER" id="PTHR30572">
    <property type="entry name" value="MEMBRANE COMPONENT OF TRANSPORTER-RELATED"/>
    <property type="match status" value="1"/>
</dbReference>
<reference evidence="9 10" key="1">
    <citation type="submission" date="2019-10" db="EMBL/GenBank/DDBJ databases">
        <title>A novel species.</title>
        <authorList>
            <person name="Gao J."/>
        </authorList>
    </citation>
    <scope>NUCLEOTIDE SEQUENCE [LARGE SCALE GENOMIC DNA]</scope>
    <source>
        <strain evidence="9 10">QMT-28</strain>
    </source>
</reference>
<dbReference type="GO" id="GO:0022857">
    <property type="term" value="F:transmembrane transporter activity"/>
    <property type="evidence" value="ECO:0007669"/>
    <property type="project" value="TreeGrafter"/>
</dbReference>
<protein>
    <submittedName>
        <fullName evidence="9">FtsX-like permease family protein</fullName>
    </submittedName>
</protein>
<feature type="transmembrane region" description="Helical" evidence="7">
    <location>
        <begin position="338"/>
        <end position="362"/>
    </location>
</feature>
<dbReference type="InterPro" id="IPR050250">
    <property type="entry name" value="Macrolide_Exporter_MacB"/>
</dbReference>
<keyword evidence="10" id="KW-1185">Reference proteome</keyword>